<protein>
    <submittedName>
        <fullName evidence="1">SFRICE_006291</fullName>
    </submittedName>
</protein>
<dbReference type="AlphaFoldDB" id="A0A2H1VV35"/>
<organism evidence="1">
    <name type="scientific">Spodoptera frugiperda</name>
    <name type="common">Fall armyworm</name>
    <dbReference type="NCBI Taxonomy" id="7108"/>
    <lineage>
        <taxon>Eukaryota</taxon>
        <taxon>Metazoa</taxon>
        <taxon>Ecdysozoa</taxon>
        <taxon>Arthropoda</taxon>
        <taxon>Hexapoda</taxon>
        <taxon>Insecta</taxon>
        <taxon>Pterygota</taxon>
        <taxon>Neoptera</taxon>
        <taxon>Endopterygota</taxon>
        <taxon>Lepidoptera</taxon>
        <taxon>Glossata</taxon>
        <taxon>Ditrysia</taxon>
        <taxon>Noctuoidea</taxon>
        <taxon>Noctuidae</taxon>
        <taxon>Amphipyrinae</taxon>
        <taxon>Spodoptera</taxon>
    </lineage>
</organism>
<name>A0A2H1VV35_SPOFR</name>
<reference evidence="1" key="1">
    <citation type="submission" date="2016-07" db="EMBL/GenBank/DDBJ databases">
        <authorList>
            <person name="Bretaudeau A."/>
        </authorList>
    </citation>
    <scope>NUCLEOTIDE SEQUENCE</scope>
    <source>
        <strain evidence="1">Rice</strain>
        <tissue evidence="1">Whole body</tissue>
    </source>
</reference>
<gene>
    <name evidence="1" type="ORF">SFRICE_006291</name>
</gene>
<sequence length="65" mass="7776">MKTYSETYIPTLTFTWWCKIFWPGSEFISEQISPQDVRMTTMYPTHRPRHQHQVCENSTCQCLSS</sequence>
<accession>A0A2H1VV35</accession>
<evidence type="ECO:0000313" key="1">
    <source>
        <dbReference type="EMBL" id="SOQ44683.1"/>
    </source>
</evidence>
<dbReference type="EMBL" id="ODYU01004617">
    <property type="protein sequence ID" value="SOQ44683.1"/>
    <property type="molecule type" value="Genomic_DNA"/>
</dbReference>
<proteinExistence type="predicted"/>